<sequence>MRKKRTFSRQRSQLAVTFSGRKFFFRFSSIVLLVRSSILCPFIFNRWMEMIRFNTILIGYLGYCSSDFSFWLFIKLDSHQILASSVPKLQRMSSLNWQKIKLLTG</sequence>
<proteinExistence type="predicted"/>
<feature type="transmembrane region" description="Helical" evidence="1">
    <location>
        <begin position="56"/>
        <end position="74"/>
    </location>
</feature>
<organism evidence="2 3">
    <name type="scientific">Caerostris extrusa</name>
    <name type="common">Bark spider</name>
    <name type="synonym">Caerostris bankana</name>
    <dbReference type="NCBI Taxonomy" id="172846"/>
    <lineage>
        <taxon>Eukaryota</taxon>
        <taxon>Metazoa</taxon>
        <taxon>Ecdysozoa</taxon>
        <taxon>Arthropoda</taxon>
        <taxon>Chelicerata</taxon>
        <taxon>Arachnida</taxon>
        <taxon>Araneae</taxon>
        <taxon>Araneomorphae</taxon>
        <taxon>Entelegynae</taxon>
        <taxon>Araneoidea</taxon>
        <taxon>Araneidae</taxon>
        <taxon>Caerostris</taxon>
    </lineage>
</organism>
<gene>
    <name evidence="2" type="ORF">CEXT_287221</name>
</gene>
<keyword evidence="1" id="KW-0472">Membrane</keyword>
<dbReference type="EMBL" id="BPLR01021394">
    <property type="protein sequence ID" value="GIX89134.1"/>
    <property type="molecule type" value="Genomic_DNA"/>
</dbReference>
<evidence type="ECO:0000313" key="2">
    <source>
        <dbReference type="EMBL" id="GIX89134.1"/>
    </source>
</evidence>
<name>A0AAV4NXJ3_CAEEX</name>
<accession>A0AAV4NXJ3</accession>
<protein>
    <submittedName>
        <fullName evidence="2">Uncharacterized protein</fullName>
    </submittedName>
</protein>
<comment type="caution">
    <text evidence="2">The sequence shown here is derived from an EMBL/GenBank/DDBJ whole genome shotgun (WGS) entry which is preliminary data.</text>
</comment>
<dbReference type="Proteomes" id="UP001054945">
    <property type="component" value="Unassembled WGS sequence"/>
</dbReference>
<dbReference type="AlphaFoldDB" id="A0AAV4NXJ3"/>
<reference evidence="2 3" key="1">
    <citation type="submission" date="2021-06" db="EMBL/GenBank/DDBJ databases">
        <title>Caerostris extrusa draft genome.</title>
        <authorList>
            <person name="Kono N."/>
            <person name="Arakawa K."/>
        </authorList>
    </citation>
    <scope>NUCLEOTIDE SEQUENCE [LARGE SCALE GENOMIC DNA]</scope>
</reference>
<evidence type="ECO:0000313" key="3">
    <source>
        <dbReference type="Proteomes" id="UP001054945"/>
    </source>
</evidence>
<evidence type="ECO:0000256" key="1">
    <source>
        <dbReference type="SAM" id="Phobius"/>
    </source>
</evidence>
<keyword evidence="1" id="KW-0812">Transmembrane</keyword>
<feature type="transmembrane region" description="Helical" evidence="1">
    <location>
        <begin position="23"/>
        <end position="44"/>
    </location>
</feature>
<keyword evidence="3" id="KW-1185">Reference proteome</keyword>
<keyword evidence="1" id="KW-1133">Transmembrane helix</keyword>